<dbReference type="InterPro" id="IPR003141">
    <property type="entry name" value="Pol/His_phosphatase_N"/>
</dbReference>
<comment type="subcellular location">
    <subcellularLocation>
        <location evidence="11">Cytoplasm</location>
    </subcellularLocation>
</comment>
<dbReference type="InterPro" id="IPR006308">
    <property type="entry name" value="Pol_III_a_PolC-type_gram_pos"/>
</dbReference>
<evidence type="ECO:0000256" key="10">
    <source>
        <dbReference type="ARBA" id="ARBA00049244"/>
    </source>
</evidence>
<dbReference type="Proteomes" id="UP000253490">
    <property type="component" value="Unassembled WGS sequence"/>
</dbReference>
<comment type="similarity">
    <text evidence="11">Belongs to the DNA polymerase type-C family. PolC subfamily.</text>
</comment>
<protein>
    <recommendedName>
        <fullName evidence="11">DNA polymerase III PolC-type</fullName>
        <shortName evidence="11">PolIII</shortName>
        <ecNumber evidence="11">2.7.7.7</ecNumber>
    </recommendedName>
</protein>
<dbReference type="PANTHER" id="PTHR32294:SF5">
    <property type="entry name" value="DNA POLYMERASE III POLC-TYPE"/>
    <property type="match status" value="1"/>
</dbReference>
<dbReference type="Gene3D" id="3.20.20.140">
    <property type="entry name" value="Metal-dependent hydrolases"/>
    <property type="match status" value="2"/>
</dbReference>
<dbReference type="FunFam" id="3.30.420.10:FF:000045">
    <property type="entry name" value="3'-5' exonuclease DinG"/>
    <property type="match status" value="1"/>
</dbReference>
<dbReference type="InterPro" id="IPR029460">
    <property type="entry name" value="DNAPol_HHH"/>
</dbReference>
<evidence type="ECO:0000256" key="4">
    <source>
        <dbReference type="ARBA" id="ARBA00022695"/>
    </source>
</evidence>
<dbReference type="NCBIfam" id="TIGR01405">
    <property type="entry name" value="polC_Gram_pos"/>
    <property type="match status" value="1"/>
</dbReference>
<evidence type="ECO:0000256" key="2">
    <source>
        <dbReference type="ARBA" id="ARBA00022490"/>
    </source>
</evidence>
<organism evidence="14 15">
    <name type="scientific">Alkalibaculum bacchi</name>
    <dbReference type="NCBI Taxonomy" id="645887"/>
    <lineage>
        <taxon>Bacteria</taxon>
        <taxon>Bacillati</taxon>
        <taxon>Bacillota</taxon>
        <taxon>Clostridia</taxon>
        <taxon>Eubacteriales</taxon>
        <taxon>Eubacteriaceae</taxon>
        <taxon>Alkalibaculum</taxon>
    </lineage>
</organism>
<dbReference type="InterPro" id="IPR004805">
    <property type="entry name" value="DnaE2/DnaE/PolC"/>
</dbReference>
<dbReference type="Pfam" id="PF07733">
    <property type="entry name" value="DNA_pol3_alpha"/>
    <property type="match status" value="1"/>
</dbReference>
<dbReference type="InterPro" id="IPR044923">
    <property type="entry name" value="PolC_middle_finger_sf"/>
</dbReference>
<dbReference type="InterPro" id="IPR036397">
    <property type="entry name" value="RNaseH_sf"/>
</dbReference>
<evidence type="ECO:0000259" key="12">
    <source>
        <dbReference type="SMART" id="SM00479"/>
    </source>
</evidence>
<evidence type="ECO:0000256" key="11">
    <source>
        <dbReference type="HAMAP-Rule" id="MF_00356"/>
    </source>
</evidence>
<dbReference type="InterPro" id="IPR040982">
    <property type="entry name" value="DNA_pol3_finger"/>
</dbReference>
<evidence type="ECO:0000256" key="1">
    <source>
        <dbReference type="ARBA" id="ARBA00003452"/>
    </source>
</evidence>
<dbReference type="Pfam" id="PF02811">
    <property type="entry name" value="PHP"/>
    <property type="match status" value="1"/>
</dbReference>
<dbReference type="GO" id="GO:0008408">
    <property type="term" value="F:3'-5' exonuclease activity"/>
    <property type="evidence" value="ECO:0007669"/>
    <property type="project" value="UniProtKB-UniRule"/>
</dbReference>
<dbReference type="Gene3D" id="1.10.150.870">
    <property type="match status" value="1"/>
</dbReference>
<dbReference type="Gene3D" id="2.40.50.140">
    <property type="entry name" value="Nucleic acid-binding proteins"/>
    <property type="match status" value="1"/>
</dbReference>
<evidence type="ECO:0000256" key="9">
    <source>
        <dbReference type="ARBA" id="ARBA00022932"/>
    </source>
</evidence>
<dbReference type="Gene3D" id="3.30.420.10">
    <property type="entry name" value="Ribonuclease H-like superfamily/Ribonuclease H"/>
    <property type="match status" value="1"/>
</dbReference>
<comment type="function">
    <text evidence="1 11">Required for replicative DNA synthesis. This DNA polymerase also exhibits 3' to 5' exonuclease activity.</text>
</comment>
<dbReference type="InterPro" id="IPR012340">
    <property type="entry name" value="NA-bd_OB-fold"/>
</dbReference>
<dbReference type="SMART" id="SM00481">
    <property type="entry name" value="POLIIIAc"/>
    <property type="match status" value="1"/>
</dbReference>
<dbReference type="InterPro" id="IPR012337">
    <property type="entry name" value="RNaseH-like_sf"/>
</dbReference>
<dbReference type="InterPro" id="IPR006054">
    <property type="entry name" value="DnaQ"/>
</dbReference>
<evidence type="ECO:0000256" key="6">
    <source>
        <dbReference type="ARBA" id="ARBA00022722"/>
    </source>
</evidence>
<dbReference type="GO" id="GO:0003887">
    <property type="term" value="F:DNA-directed DNA polymerase activity"/>
    <property type="evidence" value="ECO:0007669"/>
    <property type="project" value="UniProtKB-UniRule"/>
</dbReference>
<evidence type="ECO:0000313" key="14">
    <source>
        <dbReference type="EMBL" id="RBP59950.1"/>
    </source>
</evidence>
<evidence type="ECO:0000313" key="15">
    <source>
        <dbReference type="Proteomes" id="UP000253490"/>
    </source>
</evidence>
<dbReference type="CDD" id="cd06127">
    <property type="entry name" value="DEDDh"/>
    <property type="match status" value="1"/>
</dbReference>
<dbReference type="InterPro" id="IPR013520">
    <property type="entry name" value="Ribonucl_H"/>
</dbReference>
<dbReference type="CDD" id="cd04484">
    <property type="entry name" value="polC_OBF"/>
    <property type="match status" value="1"/>
</dbReference>
<dbReference type="EC" id="2.7.7.7" evidence="11"/>
<evidence type="ECO:0000256" key="3">
    <source>
        <dbReference type="ARBA" id="ARBA00022679"/>
    </source>
</evidence>
<dbReference type="Gene3D" id="6.10.140.1510">
    <property type="match status" value="1"/>
</dbReference>
<feature type="domain" description="Exonuclease" evidence="12">
    <location>
        <begin position="391"/>
        <end position="556"/>
    </location>
</feature>
<dbReference type="SUPFAM" id="SSF160975">
    <property type="entry name" value="AF1531-like"/>
    <property type="match status" value="1"/>
</dbReference>
<evidence type="ECO:0000256" key="5">
    <source>
        <dbReference type="ARBA" id="ARBA00022705"/>
    </source>
</evidence>
<gene>
    <name evidence="11" type="primary">polC</name>
    <name evidence="14" type="ORF">DES36_11745</name>
</gene>
<dbReference type="Pfam" id="PF00929">
    <property type="entry name" value="RNase_T"/>
    <property type="match status" value="1"/>
</dbReference>
<evidence type="ECO:0000256" key="8">
    <source>
        <dbReference type="ARBA" id="ARBA00022839"/>
    </source>
</evidence>
<dbReference type="EMBL" id="QNRX01000017">
    <property type="protein sequence ID" value="RBP59950.1"/>
    <property type="molecule type" value="Genomic_DNA"/>
</dbReference>
<dbReference type="NCBIfam" id="TIGR00573">
    <property type="entry name" value="dnaq"/>
    <property type="match status" value="1"/>
</dbReference>
<dbReference type="GO" id="GO:0006261">
    <property type="term" value="P:DNA-templated DNA replication"/>
    <property type="evidence" value="ECO:0007669"/>
    <property type="project" value="UniProtKB-UniRule"/>
</dbReference>
<dbReference type="Pfam" id="PF17657">
    <property type="entry name" value="DNA_pol3_finger"/>
    <property type="match status" value="1"/>
</dbReference>
<keyword evidence="3 11" id="KW-0808">Transferase</keyword>
<keyword evidence="9 11" id="KW-0239">DNA-directed DNA polymerase</keyword>
<dbReference type="SMART" id="SM00479">
    <property type="entry name" value="EXOIII"/>
    <property type="match status" value="1"/>
</dbReference>
<keyword evidence="15" id="KW-1185">Reference proteome</keyword>
<accession>A0A366HZT3</accession>
<name>A0A366HZT3_9FIRM</name>
<keyword evidence="5 11" id="KW-0235">DNA replication</keyword>
<comment type="caution">
    <text evidence="14">The sequence shown here is derived from an EMBL/GenBank/DDBJ whole genome shotgun (WGS) entry which is preliminary data.</text>
</comment>
<comment type="catalytic activity">
    <reaction evidence="10 11">
        <text>DNA(n) + a 2'-deoxyribonucleoside 5'-triphosphate = DNA(n+1) + diphosphate</text>
        <dbReference type="Rhea" id="RHEA:22508"/>
        <dbReference type="Rhea" id="RHEA-COMP:17339"/>
        <dbReference type="Rhea" id="RHEA-COMP:17340"/>
        <dbReference type="ChEBI" id="CHEBI:33019"/>
        <dbReference type="ChEBI" id="CHEBI:61560"/>
        <dbReference type="ChEBI" id="CHEBI:173112"/>
        <dbReference type="EC" id="2.7.7.7"/>
    </reaction>
</comment>
<feature type="domain" description="Polymerase/histidinol phosphatase N-terminal" evidence="13">
    <location>
        <begin position="307"/>
        <end position="374"/>
    </location>
</feature>
<dbReference type="RefSeq" id="WP_170128285.1">
    <property type="nucleotide sequence ID" value="NZ_QNRX01000017.1"/>
</dbReference>
<dbReference type="InterPro" id="IPR004013">
    <property type="entry name" value="PHP_dom"/>
</dbReference>
<dbReference type="HAMAP" id="MF_00356">
    <property type="entry name" value="DNApol_PolC"/>
    <property type="match status" value="1"/>
</dbReference>
<dbReference type="CDD" id="cd07435">
    <property type="entry name" value="PHP_PolIIIA_POLC"/>
    <property type="match status" value="1"/>
</dbReference>
<dbReference type="Gene3D" id="1.10.150.700">
    <property type="entry name" value="PolC, middle finger domain"/>
    <property type="match status" value="1"/>
</dbReference>
<evidence type="ECO:0000256" key="7">
    <source>
        <dbReference type="ARBA" id="ARBA00022801"/>
    </source>
</evidence>
<dbReference type="NCBIfam" id="NF001688">
    <property type="entry name" value="PRK00448.1"/>
    <property type="match status" value="1"/>
</dbReference>
<dbReference type="GO" id="GO:0005737">
    <property type="term" value="C:cytoplasm"/>
    <property type="evidence" value="ECO:0007669"/>
    <property type="project" value="UniProtKB-SubCell"/>
</dbReference>
<dbReference type="SUPFAM" id="SSF53098">
    <property type="entry name" value="Ribonuclease H-like"/>
    <property type="match status" value="1"/>
</dbReference>
<keyword evidence="8 11" id="KW-0269">Exonuclease</keyword>
<dbReference type="Gene3D" id="3.30.1900.20">
    <property type="match status" value="2"/>
</dbReference>
<keyword evidence="4 11" id="KW-0548">Nucleotidyltransferase</keyword>
<keyword evidence="7 11" id="KW-0378">Hydrolase</keyword>
<dbReference type="Pfam" id="PF14579">
    <property type="entry name" value="HHH_6"/>
    <property type="match status" value="1"/>
</dbReference>
<evidence type="ECO:0000259" key="13">
    <source>
        <dbReference type="SMART" id="SM00481"/>
    </source>
</evidence>
<sequence>MGNHSNPLSEILNSCPIKITKVEVNPTSCKWILHIEDPTKFDKESLESDLISTFPGLKCVEFKNANSQNSIKEYLSGKKEFIKQVIRSKHPEVFLPKNNWSLKGNIIEIPIFLKEDFEDLTQSDICQQIHNYLREADSVNLQFKFVYKGKIEDMAQEIQKEKENLKVQISKESFSTNNKKASPGRSADKVIFGKRITSDAIKIVDCAPDEQSIILGTVFKVDYKDIKNNKAIIIFNITDYTSSMTVKFFILQDKRDETLERIKGASALKVMGRVEYDTFAREYVFMANGIEEAQIQIKTDNAEEKRVELHLHSQYSAMDSVAKIEKAVKKALSYGHKALAITDHGVLQGFPEAMEYTRGKDIKMIYGLEGYLVDDKKSAKWGKKDGNLDGTFIVFDLETTGLSSRKNEIIEIGAVKVHNHQIVETFGSFVKPKEKIPMKITELTGITDSMVANAETIEAVLPKFLDFCQDYILVAHNAKFDLSFLEKACHICNMPKDFSAIDTLSLARNAIPEISRHNLKALTKYYKINLENHHRAVDDAMATGKVFIQLLKTCKDKGASRANDIDKVFDNELAIQKMDTYHIIILVKNNTGLKNLYKLVSMAHLKYFYKRPRIPKSVLAKYREGLIIGSACESGELFQSILKEASNEEIEDIANFYDYLEIQPLGNNQFLIDKNIVSSVEDLIDINKKIIQLGKNCSKPVVATGDVHFLDPHDEYFRRILMHGQGFSDAENQPPLYYRTTQEMLDEFYYLDQDTAKEVVITNPNKVADAIEKILPIPDGTFPPVIEGSDQEITDMVMNNAYEKYGNPLPEAVAKRVDRELTSIIKNGYSVLYLVAQRLVKKSNDDGYLVGSRGSVGSSLVATFSNITEVNPLPPHYVCPQCKNSEFLDSSQYGVGPDLPDKDCPSCGAKYHKDGFDIPFEVFLGFDGDKEPDIDLNFSGDYQPIAHKYTEELFGEGKTFKAGTIGTVAEKTAYGFVAHYLEETGKQVTGAEIDRLVAGCTGIKRTTGQHPGGIMVVPEDKDIFDFCPIQRPADDTNSTITTTHFDYHSISGRLLKLDILGHDDPTVIRMLEDLTGVDATNIPLDDKETMSIFTSNEVLKLEDPDMGSPLGTYGIPEFGTSFTQSMLLDTKPTAFADLIRISGLSHGTDVWLGNAQTLIQEGTCTIKDVINTRDSIMIYLMQKGLPPKTAFVIMEKVRKGKGLTEEDIIIMKEHDVPDWYIDSCQKIKYMFPKAHAAAYVTMAFRIAYFKVHYPLAYYATYFSIRGEDFDAHVAVQGKEFVRKEIKMIRDKGNDATTKEKSKLTVLELVLEMYCRGFGFLPVDLMESHFNKFLIKEDKLLPPFNGLEGIGEKAAQNLYEAREEGPFLSIEDLQRRSKISKSNIDVLSKHGAINFLPDTNQISLFSL</sequence>
<dbReference type="GO" id="GO:0003677">
    <property type="term" value="F:DNA binding"/>
    <property type="evidence" value="ECO:0007669"/>
    <property type="project" value="UniProtKB-UniRule"/>
</dbReference>
<dbReference type="PANTHER" id="PTHR32294">
    <property type="entry name" value="DNA POLYMERASE III SUBUNIT ALPHA"/>
    <property type="match status" value="1"/>
</dbReference>
<dbReference type="InterPro" id="IPR011708">
    <property type="entry name" value="DNA_pol3_alpha_NTPase_dom"/>
</dbReference>
<keyword evidence="2 11" id="KW-0963">Cytoplasm</keyword>
<reference evidence="14 15" key="1">
    <citation type="submission" date="2018-06" db="EMBL/GenBank/DDBJ databases">
        <title>Genomic Encyclopedia of Type Strains, Phase IV (KMG-IV): sequencing the most valuable type-strain genomes for metagenomic binning, comparative biology and taxonomic classification.</title>
        <authorList>
            <person name="Goeker M."/>
        </authorList>
    </citation>
    <scope>NUCLEOTIDE SEQUENCE [LARGE SCALE GENOMIC DNA]</scope>
    <source>
        <strain evidence="14 15">DSM 22112</strain>
    </source>
</reference>
<proteinExistence type="inferred from homology"/>
<keyword evidence="6 11" id="KW-0540">Nuclease</keyword>